<sequence>MDANAQLNPQARLALERVSRLEVITKENTSRKWELEYQCNDLKDKVRRLEAQLRDSIPLSDPNNMNPAMIPATALEVSLQHKIAELGSKVKKVEQRLGAEISQNWELTYQCEDQKEEISRLRNQLRKYIQVDDTEFTFLSSPTALEKLLEERIRELEGGIRYRTGRTRSKSF</sequence>
<gene>
    <name evidence="2" type="ORF">QC762_704030</name>
</gene>
<keyword evidence="3" id="KW-1185">Reference proteome</keyword>
<name>A0ABR0G2G5_9PEZI</name>
<feature type="coiled-coil region" evidence="1">
    <location>
        <begin position="104"/>
        <end position="131"/>
    </location>
</feature>
<evidence type="ECO:0000313" key="3">
    <source>
        <dbReference type="Proteomes" id="UP001323405"/>
    </source>
</evidence>
<dbReference type="GeneID" id="87913162"/>
<dbReference type="Gene3D" id="6.10.140.920">
    <property type="match status" value="1"/>
</dbReference>
<keyword evidence="1" id="KW-0175">Coiled coil</keyword>
<evidence type="ECO:0000256" key="1">
    <source>
        <dbReference type="SAM" id="Coils"/>
    </source>
</evidence>
<dbReference type="Proteomes" id="UP001323405">
    <property type="component" value="Unassembled WGS sequence"/>
</dbReference>
<dbReference type="RefSeq" id="XP_062738884.1">
    <property type="nucleotide sequence ID" value="XM_062893255.1"/>
</dbReference>
<evidence type="ECO:0000313" key="2">
    <source>
        <dbReference type="EMBL" id="KAK4649909.1"/>
    </source>
</evidence>
<proteinExistence type="predicted"/>
<dbReference type="EMBL" id="JAFFHA010000009">
    <property type="protein sequence ID" value="KAK4649909.1"/>
    <property type="molecule type" value="Genomic_DNA"/>
</dbReference>
<comment type="caution">
    <text evidence="2">The sequence shown here is derived from an EMBL/GenBank/DDBJ whole genome shotgun (WGS) entry which is preliminary data.</text>
</comment>
<accession>A0ABR0G2G5</accession>
<protein>
    <submittedName>
        <fullName evidence="2">Uncharacterized protein</fullName>
    </submittedName>
</protein>
<reference evidence="2 3" key="1">
    <citation type="journal article" date="2023" name="bioRxiv">
        <title>High-quality genome assemblies of four members of thePodospora anserinaspecies complex.</title>
        <authorList>
            <person name="Ament-Velasquez S.L."/>
            <person name="Vogan A.A."/>
            <person name="Wallerman O."/>
            <person name="Hartmann F."/>
            <person name="Gautier V."/>
            <person name="Silar P."/>
            <person name="Giraud T."/>
            <person name="Johannesson H."/>
        </authorList>
    </citation>
    <scope>NUCLEOTIDE SEQUENCE [LARGE SCALE GENOMIC DNA]</scope>
    <source>
        <strain evidence="2 3">CBS 415.72m</strain>
    </source>
</reference>
<organism evidence="2 3">
    <name type="scientific">Podospora pseudocomata</name>
    <dbReference type="NCBI Taxonomy" id="2093779"/>
    <lineage>
        <taxon>Eukaryota</taxon>
        <taxon>Fungi</taxon>
        <taxon>Dikarya</taxon>
        <taxon>Ascomycota</taxon>
        <taxon>Pezizomycotina</taxon>
        <taxon>Sordariomycetes</taxon>
        <taxon>Sordariomycetidae</taxon>
        <taxon>Sordariales</taxon>
        <taxon>Podosporaceae</taxon>
        <taxon>Podospora</taxon>
    </lineage>
</organism>